<evidence type="ECO:0000256" key="6">
    <source>
        <dbReference type="ARBA" id="ARBA00023136"/>
    </source>
</evidence>
<dbReference type="Pfam" id="PF02321">
    <property type="entry name" value="OEP"/>
    <property type="match status" value="2"/>
</dbReference>
<reference evidence="11" key="1">
    <citation type="journal article" date="2019" name="Int. J. Syst. Evol. Microbiol.">
        <title>The Global Catalogue of Microorganisms (GCM) 10K type strain sequencing project: providing services to taxonomists for standard genome sequencing and annotation.</title>
        <authorList>
            <consortium name="The Broad Institute Genomics Platform"/>
            <consortium name="The Broad Institute Genome Sequencing Center for Infectious Disease"/>
            <person name="Wu L."/>
            <person name="Ma J."/>
        </authorList>
    </citation>
    <scope>NUCLEOTIDE SEQUENCE [LARGE SCALE GENOMIC DNA]</scope>
    <source>
        <strain evidence="11">CCUG 2113</strain>
    </source>
</reference>
<proteinExistence type="inferred from homology"/>
<dbReference type="InterPro" id="IPR051906">
    <property type="entry name" value="TolC-like"/>
</dbReference>
<evidence type="ECO:0000256" key="9">
    <source>
        <dbReference type="SAM" id="SignalP"/>
    </source>
</evidence>
<organism evidence="10 11">
    <name type="scientific">Acidovorax facilis</name>
    <dbReference type="NCBI Taxonomy" id="12917"/>
    <lineage>
        <taxon>Bacteria</taxon>
        <taxon>Pseudomonadati</taxon>
        <taxon>Pseudomonadota</taxon>
        <taxon>Betaproteobacteria</taxon>
        <taxon>Burkholderiales</taxon>
        <taxon>Comamonadaceae</taxon>
        <taxon>Acidovorax</taxon>
    </lineage>
</organism>
<name>A0ABV8DB98_9BURK</name>
<keyword evidence="9" id="KW-0732">Signal</keyword>
<evidence type="ECO:0000256" key="3">
    <source>
        <dbReference type="ARBA" id="ARBA00022448"/>
    </source>
</evidence>
<evidence type="ECO:0000256" key="8">
    <source>
        <dbReference type="SAM" id="MobiDB-lite"/>
    </source>
</evidence>
<dbReference type="EMBL" id="JBHSAJ010000041">
    <property type="protein sequence ID" value="MFC3935835.1"/>
    <property type="molecule type" value="Genomic_DNA"/>
</dbReference>
<comment type="caution">
    <text evidence="10">The sequence shown here is derived from an EMBL/GenBank/DDBJ whole genome shotgun (WGS) entry which is preliminary data.</text>
</comment>
<accession>A0ABV8DB98</accession>
<gene>
    <name evidence="10" type="ORF">ACFOW3_14545</name>
</gene>
<feature type="compositionally biased region" description="Low complexity" evidence="8">
    <location>
        <begin position="63"/>
        <end position="81"/>
    </location>
</feature>
<evidence type="ECO:0000256" key="2">
    <source>
        <dbReference type="ARBA" id="ARBA00007613"/>
    </source>
</evidence>
<dbReference type="RefSeq" id="WP_055395331.1">
    <property type="nucleotide sequence ID" value="NZ_JAMXAX010000129.1"/>
</dbReference>
<evidence type="ECO:0000256" key="7">
    <source>
        <dbReference type="ARBA" id="ARBA00023237"/>
    </source>
</evidence>
<keyword evidence="6" id="KW-0472">Membrane</keyword>
<evidence type="ECO:0000313" key="10">
    <source>
        <dbReference type="EMBL" id="MFC3935835.1"/>
    </source>
</evidence>
<dbReference type="Proteomes" id="UP001595693">
    <property type="component" value="Unassembled WGS sequence"/>
</dbReference>
<keyword evidence="11" id="KW-1185">Reference proteome</keyword>
<dbReference type="SUPFAM" id="SSF56954">
    <property type="entry name" value="Outer membrane efflux proteins (OEP)"/>
    <property type="match status" value="1"/>
</dbReference>
<dbReference type="PANTHER" id="PTHR30026">
    <property type="entry name" value="OUTER MEMBRANE PROTEIN TOLC"/>
    <property type="match status" value="1"/>
</dbReference>
<protein>
    <submittedName>
        <fullName evidence="10">TolC family protein</fullName>
    </submittedName>
</protein>
<feature type="signal peptide" evidence="9">
    <location>
        <begin position="1"/>
        <end position="20"/>
    </location>
</feature>
<evidence type="ECO:0000256" key="1">
    <source>
        <dbReference type="ARBA" id="ARBA00004442"/>
    </source>
</evidence>
<feature type="chain" id="PRO_5045573520" evidence="9">
    <location>
        <begin position="21"/>
        <end position="469"/>
    </location>
</feature>
<keyword evidence="5" id="KW-0812">Transmembrane</keyword>
<sequence length="469" mass="49892">MRKLLLSAALLACGMGAAQAADLHEAWLAARQQHPDMAAATATRAAGEARRVQASRLWNPSVTAQAATGATGSQTSAQGAAFSMPGTPQTSGVGFDTSVRSGPGTRWGVEARMPLYNPERSAQGRQLLLSADLAELQAASVQEQLMLRTAQQYFSAVLAQQQRALQLRQQEATDQALKEALDRFALGDSPITDVREAEARAQANAALVQAADVEMQIARQALAQTTGWSPAQLPPLHLPASSGNETTALRDGKPLAPLPHWLNLAAQDNLQVRTQAQALALAEQEATKAARFASTKVDLVAQAGGDHLSGSGRWGSASNSARQYMVGVQIQVPLYTGGQLDARQQELLRLQDKAQADLDSARLAVAQQVRTSWLHLQAGAARTQALESALRSAQVRLQATQLGRQVGDRTTLDLLQAHNDAMQSQSNLLGHQTRMAQERLQLMALAGQLDEAALQAATDTAHKLAPPTP</sequence>
<comment type="subcellular location">
    <subcellularLocation>
        <location evidence="1">Cell outer membrane</location>
    </subcellularLocation>
</comment>
<dbReference type="PANTHER" id="PTHR30026:SF20">
    <property type="entry name" value="OUTER MEMBRANE PROTEIN TOLC"/>
    <property type="match status" value="1"/>
</dbReference>
<evidence type="ECO:0000256" key="5">
    <source>
        <dbReference type="ARBA" id="ARBA00022692"/>
    </source>
</evidence>
<comment type="similarity">
    <text evidence="2">Belongs to the outer membrane factor (OMF) (TC 1.B.17) family.</text>
</comment>
<keyword evidence="7" id="KW-0998">Cell outer membrane</keyword>
<feature type="region of interest" description="Disordered" evidence="8">
    <location>
        <begin position="63"/>
        <end position="107"/>
    </location>
</feature>
<evidence type="ECO:0000256" key="4">
    <source>
        <dbReference type="ARBA" id="ARBA00022452"/>
    </source>
</evidence>
<keyword evidence="3" id="KW-0813">Transport</keyword>
<dbReference type="Gene3D" id="1.20.1600.10">
    <property type="entry name" value="Outer membrane efflux proteins (OEP)"/>
    <property type="match status" value="1"/>
</dbReference>
<keyword evidence="4" id="KW-1134">Transmembrane beta strand</keyword>
<evidence type="ECO:0000313" key="11">
    <source>
        <dbReference type="Proteomes" id="UP001595693"/>
    </source>
</evidence>
<dbReference type="InterPro" id="IPR003423">
    <property type="entry name" value="OMP_efflux"/>
</dbReference>